<dbReference type="Proteomes" id="UP000028990">
    <property type="component" value="Unassembled WGS sequence"/>
</dbReference>
<keyword evidence="2" id="KW-1185">Reference proteome</keyword>
<protein>
    <submittedName>
        <fullName evidence="1">Uncharacterized protein</fullName>
    </submittedName>
</protein>
<organism evidence="1 2">
    <name type="scientific">Fukomys damarensis</name>
    <name type="common">Damaraland mole rat</name>
    <name type="synonym">Cryptomys damarensis</name>
    <dbReference type="NCBI Taxonomy" id="885580"/>
    <lineage>
        <taxon>Eukaryota</taxon>
        <taxon>Metazoa</taxon>
        <taxon>Chordata</taxon>
        <taxon>Craniata</taxon>
        <taxon>Vertebrata</taxon>
        <taxon>Euteleostomi</taxon>
        <taxon>Mammalia</taxon>
        <taxon>Eutheria</taxon>
        <taxon>Euarchontoglires</taxon>
        <taxon>Glires</taxon>
        <taxon>Rodentia</taxon>
        <taxon>Hystricomorpha</taxon>
        <taxon>Bathyergidae</taxon>
        <taxon>Fukomys</taxon>
    </lineage>
</organism>
<evidence type="ECO:0000313" key="1">
    <source>
        <dbReference type="EMBL" id="KFO19158.1"/>
    </source>
</evidence>
<sequence>MLSLSIFVQHARELCAPGINFQGKLLFSPRMGFTVAGWFPSFRKLGVSVSLAIQVATPTPLLSALPPSTPDRITPTTVTLVASAQAAFSLPLTPGLPHFPTGNVS</sequence>
<dbReference type="EMBL" id="KN125163">
    <property type="protein sequence ID" value="KFO19158.1"/>
    <property type="molecule type" value="Genomic_DNA"/>
</dbReference>
<proteinExistence type="predicted"/>
<evidence type="ECO:0000313" key="2">
    <source>
        <dbReference type="Proteomes" id="UP000028990"/>
    </source>
</evidence>
<name>A0A091CNP4_FUKDA</name>
<accession>A0A091CNP4</accession>
<gene>
    <name evidence="1" type="ORF">H920_19452</name>
</gene>
<dbReference type="AlphaFoldDB" id="A0A091CNP4"/>
<reference evidence="1 2" key="1">
    <citation type="submission" date="2013-11" db="EMBL/GenBank/DDBJ databases">
        <title>The Damaraland mole rat (Fukomys damarensis) genome and evolution of African mole rats.</title>
        <authorList>
            <person name="Gladyshev V.N."/>
            <person name="Fang X."/>
        </authorList>
    </citation>
    <scope>NUCLEOTIDE SEQUENCE [LARGE SCALE GENOMIC DNA]</scope>
    <source>
        <tissue evidence="1">Liver</tissue>
    </source>
</reference>